<evidence type="ECO:0000313" key="1">
    <source>
        <dbReference type="EMBL" id="GAA4332119.1"/>
    </source>
</evidence>
<comment type="caution">
    <text evidence="1">The sequence shown here is derived from an EMBL/GenBank/DDBJ whole genome shotgun (WGS) entry which is preliminary data.</text>
</comment>
<evidence type="ECO:0008006" key="3">
    <source>
        <dbReference type="Google" id="ProtNLM"/>
    </source>
</evidence>
<keyword evidence="2" id="KW-1185">Reference proteome</keyword>
<name>A0ABP8GZB4_9BACT</name>
<protein>
    <recommendedName>
        <fullName evidence="3">Sigma-70 family RNA polymerase sigma factor</fullName>
    </recommendedName>
</protein>
<evidence type="ECO:0000313" key="2">
    <source>
        <dbReference type="Proteomes" id="UP001501725"/>
    </source>
</evidence>
<proteinExistence type="predicted"/>
<dbReference type="InterPro" id="IPR029787">
    <property type="entry name" value="Nucleotide_cyclase"/>
</dbReference>
<sequence length="206" mass="22426">MPAVLTADVVNSTDLRPPDFRDLIAAQEALLSGQDFEFYRGDSLQAFLPDARAAFRLVLSIRTAARRFNQQYGEGTIDVRCAIGIAAGSVPTDNVRTATGPAFLLSGRAFDALGEGARLTILSGNEEANFSLGLLARFTDHLLHQLTGRQAAVIFELLGNRSQQEVARALGKSPATISQHVHSGAWPELERLLRDYTTLIERYALS</sequence>
<gene>
    <name evidence="1" type="ORF">GCM10023184_24460</name>
</gene>
<dbReference type="Proteomes" id="UP001501725">
    <property type="component" value="Unassembled WGS sequence"/>
</dbReference>
<organism evidence="1 2">
    <name type="scientific">Flaviaesturariibacter amylovorans</name>
    <dbReference type="NCBI Taxonomy" id="1084520"/>
    <lineage>
        <taxon>Bacteria</taxon>
        <taxon>Pseudomonadati</taxon>
        <taxon>Bacteroidota</taxon>
        <taxon>Chitinophagia</taxon>
        <taxon>Chitinophagales</taxon>
        <taxon>Chitinophagaceae</taxon>
        <taxon>Flaviaestuariibacter</taxon>
    </lineage>
</organism>
<reference evidence="2" key="1">
    <citation type="journal article" date="2019" name="Int. J. Syst. Evol. Microbiol.">
        <title>The Global Catalogue of Microorganisms (GCM) 10K type strain sequencing project: providing services to taxonomists for standard genome sequencing and annotation.</title>
        <authorList>
            <consortium name="The Broad Institute Genomics Platform"/>
            <consortium name="The Broad Institute Genome Sequencing Center for Infectious Disease"/>
            <person name="Wu L."/>
            <person name="Ma J."/>
        </authorList>
    </citation>
    <scope>NUCLEOTIDE SEQUENCE [LARGE SCALE GENOMIC DNA]</scope>
    <source>
        <strain evidence="2">JCM 17919</strain>
    </source>
</reference>
<accession>A0ABP8GZB4</accession>
<dbReference type="EMBL" id="BAABGY010000007">
    <property type="protein sequence ID" value="GAA4332119.1"/>
    <property type="molecule type" value="Genomic_DNA"/>
</dbReference>
<dbReference type="InterPro" id="IPR016032">
    <property type="entry name" value="Sig_transdc_resp-reg_C-effctor"/>
</dbReference>
<dbReference type="Gene3D" id="3.30.70.1230">
    <property type="entry name" value="Nucleotide cyclase"/>
    <property type="match status" value="1"/>
</dbReference>
<dbReference type="SUPFAM" id="SSF55073">
    <property type="entry name" value="Nucleotide cyclase"/>
    <property type="match status" value="1"/>
</dbReference>
<dbReference type="SUPFAM" id="SSF46894">
    <property type="entry name" value="C-terminal effector domain of the bipartite response regulators"/>
    <property type="match status" value="1"/>
</dbReference>
<dbReference type="RefSeq" id="WP_345256021.1">
    <property type="nucleotide sequence ID" value="NZ_BAABGY010000007.1"/>
</dbReference>